<dbReference type="VEuPathDB" id="FungiDB:NEUTE1DRAFT_28247"/>
<gene>
    <name evidence="1" type="ORF">NEUTE1DRAFT_28247</name>
</gene>
<dbReference type="Proteomes" id="UP000008065">
    <property type="component" value="Unassembled WGS sequence"/>
</dbReference>
<feature type="non-terminal residue" evidence="1">
    <location>
        <position position="1"/>
    </location>
</feature>
<organism evidence="1 2">
    <name type="scientific">Neurospora tetrasperma (strain FGSC 2508 / ATCC MYA-4615 / P0657)</name>
    <dbReference type="NCBI Taxonomy" id="510951"/>
    <lineage>
        <taxon>Eukaryota</taxon>
        <taxon>Fungi</taxon>
        <taxon>Dikarya</taxon>
        <taxon>Ascomycota</taxon>
        <taxon>Pezizomycotina</taxon>
        <taxon>Sordariomycetes</taxon>
        <taxon>Sordariomycetidae</taxon>
        <taxon>Sordariales</taxon>
        <taxon>Sordariaceae</taxon>
        <taxon>Neurospora</taxon>
    </lineage>
</organism>
<sequence>WVMSLDTDYIYLEEPDWSEQSGAWETTYIHVHNKAVPDQKVWQSAAEAKKEKQKGIIVDSEKSRVVKKVNNKKDLRKREKQLTQSMQVTTIVSKAVDTSK</sequence>
<dbReference type="KEGG" id="nte:NEUTE1DRAFT28247"/>
<protein>
    <submittedName>
        <fullName evidence="1">Uncharacterized protein</fullName>
    </submittedName>
</protein>
<name>F8MFE2_NEUT8</name>
<feature type="non-terminal residue" evidence="1">
    <location>
        <position position="100"/>
    </location>
</feature>
<accession>F8MFE2</accession>
<evidence type="ECO:0000313" key="2">
    <source>
        <dbReference type="Proteomes" id="UP000008065"/>
    </source>
</evidence>
<dbReference type="AlphaFoldDB" id="F8MFE2"/>
<proteinExistence type="predicted"/>
<dbReference type="OrthoDB" id="10447891at2759"/>
<dbReference type="GeneID" id="20827407"/>
<evidence type="ECO:0000313" key="1">
    <source>
        <dbReference type="EMBL" id="EGO59201.1"/>
    </source>
</evidence>
<reference evidence="2" key="1">
    <citation type="journal article" date="2011" name="Genetics">
        <title>Massive changes in genome architecture accompany the transition to self-fertility in the filamentous fungus Neurospora tetrasperma.</title>
        <authorList>
            <person name="Ellison C.E."/>
            <person name="Stajich J.E."/>
            <person name="Jacobson D.J."/>
            <person name="Natvig D.O."/>
            <person name="Lapidus A."/>
            <person name="Foster B."/>
            <person name="Aerts A."/>
            <person name="Riley R."/>
            <person name="Lindquist E.A."/>
            <person name="Grigoriev I.V."/>
            <person name="Taylor J.W."/>
        </authorList>
    </citation>
    <scope>NUCLEOTIDE SEQUENCE [LARGE SCALE GENOMIC DNA]</scope>
    <source>
        <strain evidence="2">FGSC 2508 / P0657</strain>
    </source>
</reference>
<dbReference type="HOGENOM" id="CLU_2312848_0_0_1"/>
<dbReference type="RefSeq" id="XP_009848707.1">
    <property type="nucleotide sequence ID" value="XM_009850405.1"/>
</dbReference>
<keyword evidence="2" id="KW-1185">Reference proteome</keyword>
<dbReference type="EMBL" id="GL891303">
    <property type="protein sequence ID" value="EGO59201.1"/>
    <property type="molecule type" value="Genomic_DNA"/>
</dbReference>